<dbReference type="STRING" id="1028.SAMN05661096_02799"/>
<reference evidence="3" key="1">
    <citation type="submission" date="2017-04" db="EMBL/GenBank/DDBJ databases">
        <authorList>
            <person name="Varghese N."/>
            <person name="Submissions S."/>
        </authorList>
    </citation>
    <scope>NUCLEOTIDE SEQUENCE [LARGE SCALE GENOMIC DNA]</scope>
    <source>
        <strain evidence="3">DSM 4125</strain>
    </source>
</reference>
<evidence type="ECO:0000313" key="2">
    <source>
        <dbReference type="EMBL" id="SMG40741.1"/>
    </source>
</evidence>
<proteinExistence type="predicted"/>
<feature type="domain" description="Saccharopine dehydrogenase NADP binding" evidence="1">
    <location>
        <begin position="5"/>
        <end position="122"/>
    </location>
</feature>
<dbReference type="OrthoDB" id="623995at2"/>
<dbReference type="EMBL" id="FXAW01000005">
    <property type="protein sequence ID" value="SMG40741.1"/>
    <property type="molecule type" value="Genomic_DNA"/>
</dbReference>
<evidence type="ECO:0000259" key="1">
    <source>
        <dbReference type="Pfam" id="PF03435"/>
    </source>
</evidence>
<gene>
    <name evidence="2" type="ORF">SAMN05661096_02799</name>
</gene>
<dbReference type="AlphaFoldDB" id="A0A1X7KI71"/>
<keyword evidence="3" id="KW-1185">Reference proteome</keyword>
<dbReference type="Gene3D" id="3.40.50.720">
    <property type="entry name" value="NAD(P)-binding Rossmann-like Domain"/>
    <property type="match status" value="1"/>
</dbReference>
<accession>A0A1X7KI71</accession>
<sequence>MEYRILIYGANGYTGRLITREAKERGIKIDIAGRNEKAIKSLSKESGFSYHIIDLSQTNELEKLLKDFDTVIHCAGPFSETAIPMVEACINSSTNYLDITGEIWVFEDIMKYHEQAKKAAIALIPGVGFDVVPTDCLSAYLKEKLPTATSLELAFVGSKTSMSRGTAVTMVKNISKGGFIREKGRIKNVPLAYDTKEFHFSHRNQCCMTIPWGDLMTSYHQTEIPNIKVFSGASIKMINRIKRFRGFKFLLAIGWIQKLIRRKIENSITGPADANLKTGKTYILGRVSDDTGRNYTAELITPEAYFLTAKTALASALKLKSHKVYGYLTPAQAFGKDFIMEFENVERIDKT</sequence>
<protein>
    <submittedName>
        <fullName evidence="2">Uncharacterized conserved protein</fullName>
    </submittedName>
</protein>
<dbReference type="Proteomes" id="UP000193804">
    <property type="component" value="Unassembled WGS sequence"/>
</dbReference>
<dbReference type="PANTHER" id="PTHR43781:SF1">
    <property type="entry name" value="SACCHAROPINE DEHYDROGENASE"/>
    <property type="match status" value="1"/>
</dbReference>
<dbReference type="Pfam" id="PF03435">
    <property type="entry name" value="Sacchrp_dh_NADP"/>
    <property type="match status" value="1"/>
</dbReference>
<organism evidence="2 3">
    <name type="scientific">Marivirga sericea</name>
    <dbReference type="NCBI Taxonomy" id="1028"/>
    <lineage>
        <taxon>Bacteria</taxon>
        <taxon>Pseudomonadati</taxon>
        <taxon>Bacteroidota</taxon>
        <taxon>Cytophagia</taxon>
        <taxon>Cytophagales</taxon>
        <taxon>Marivirgaceae</taxon>
        <taxon>Marivirga</taxon>
    </lineage>
</organism>
<dbReference type="RefSeq" id="WP_085517957.1">
    <property type="nucleotide sequence ID" value="NZ_FXAW01000005.1"/>
</dbReference>
<dbReference type="InterPro" id="IPR036291">
    <property type="entry name" value="NAD(P)-bd_dom_sf"/>
</dbReference>
<dbReference type="PANTHER" id="PTHR43781">
    <property type="entry name" value="SACCHAROPINE DEHYDROGENASE"/>
    <property type="match status" value="1"/>
</dbReference>
<name>A0A1X7KI71_9BACT</name>
<dbReference type="SUPFAM" id="SSF51735">
    <property type="entry name" value="NAD(P)-binding Rossmann-fold domains"/>
    <property type="match status" value="1"/>
</dbReference>
<dbReference type="InterPro" id="IPR005097">
    <property type="entry name" value="Sacchrp_dh_NADP-bd"/>
</dbReference>
<evidence type="ECO:0000313" key="3">
    <source>
        <dbReference type="Proteomes" id="UP000193804"/>
    </source>
</evidence>